<name>A0A1Y1U8R5_9TREE</name>
<dbReference type="GO" id="GO:0016757">
    <property type="term" value="F:glycosyltransferase activity"/>
    <property type="evidence" value="ECO:0007669"/>
    <property type="project" value="UniProtKB-KW"/>
</dbReference>
<dbReference type="SUPFAM" id="SSF75005">
    <property type="entry name" value="Arabinanase/levansucrase/invertase"/>
    <property type="match status" value="1"/>
</dbReference>
<keyword evidence="5" id="KW-0378">Hydrolase</keyword>
<evidence type="ECO:0000313" key="6">
    <source>
        <dbReference type="Proteomes" id="UP000193218"/>
    </source>
</evidence>
<dbReference type="GeneID" id="33558832"/>
<evidence type="ECO:0000256" key="3">
    <source>
        <dbReference type="SAM" id="MobiDB-lite"/>
    </source>
</evidence>
<dbReference type="Gene3D" id="2.115.10.20">
    <property type="entry name" value="Glycosyl hydrolase domain, family 43"/>
    <property type="match status" value="1"/>
</dbReference>
<dbReference type="Proteomes" id="UP000193218">
    <property type="component" value="Unassembled WGS sequence"/>
</dbReference>
<protein>
    <submittedName>
        <fullName evidence="5">Glycosyl hydrolase</fullName>
    </submittedName>
</protein>
<dbReference type="PANTHER" id="PTHR34106:SF5">
    <property type="entry name" value="GLYCOSIDASE"/>
    <property type="match status" value="1"/>
</dbReference>
<feature type="signal peptide" evidence="4">
    <location>
        <begin position="1"/>
        <end position="16"/>
    </location>
</feature>
<feature type="chain" id="PRO_5012688685" evidence="4">
    <location>
        <begin position="17"/>
        <end position="392"/>
    </location>
</feature>
<accession>A0A1Y1U8R5</accession>
<dbReference type="EMBL" id="NBSH01000016">
    <property type="protein sequence ID" value="ORX33886.1"/>
    <property type="molecule type" value="Genomic_DNA"/>
</dbReference>
<comment type="caution">
    <text evidence="5">The sequence shown here is derived from an EMBL/GenBank/DDBJ whole genome shotgun (WGS) entry which is preliminary data.</text>
</comment>
<dbReference type="AlphaFoldDB" id="A0A1Y1U8R5"/>
<keyword evidence="4" id="KW-0732">Signal</keyword>
<evidence type="ECO:0000256" key="4">
    <source>
        <dbReference type="SAM" id="SignalP"/>
    </source>
</evidence>
<dbReference type="InterPro" id="IPR007184">
    <property type="entry name" value="Mannoside_phosphorylase"/>
</dbReference>
<proteinExistence type="predicted"/>
<dbReference type="PIRSF" id="PIRSF016202">
    <property type="entry name" value="PH1107"/>
    <property type="match status" value="1"/>
</dbReference>
<dbReference type="InParanoid" id="A0A1Y1U8R5"/>
<organism evidence="5 6">
    <name type="scientific">Kockovaella imperatae</name>
    <dbReference type="NCBI Taxonomy" id="4999"/>
    <lineage>
        <taxon>Eukaryota</taxon>
        <taxon>Fungi</taxon>
        <taxon>Dikarya</taxon>
        <taxon>Basidiomycota</taxon>
        <taxon>Agaricomycotina</taxon>
        <taxon>Tremellomycetes</taxon>
        <taxon>Tremellales</taxon>
        <taxon>Cuniculitremaceae</taxon>
        <taxon>Kockovaella</taxon>
    </lineage>
</organism>
<sequence>MLVLSLLLLSLVRAMSQSASKLPFEISPSTRSGDPNHIPPTFPIAPFHKYSGNPILRPEPDHKFEEAFLYNPTAIVLDDTVFILYRAQNKELQSSIGLAWSKDGVNFTRLDHPIIAPTEKYELPGGCEDPRIVRVNGTFYVTYTAWDLVEPQLALAYSDDLVNWTKVGLVFPGIMDVDMIDSDVRVPRFNHSKSAAIINEPDSKGQYHMYHGESLIYHAVSTDMKHWKPDPVTTYFASPAHPWEARLMEPGPAPIKTRDGKWILFYNGVADGRAGYTRGSYSTGQMLIDPEIGNKPAKIDHKTGKERPEARNGPIARLERPVLVPDAENEVEGQVNQVVFTEGLVQFKGKWYLYFGQADSELGVAIADVEPWHKEEDKHIFQKTYGQKVMGI</sequence>
<dbReference type="PANTHER" id="PTHR34106">
    <property type="entry name" value="GLYCOSIDASE"/>
    <property type="match status" value="1"/>
</dbReference>
<feature type="region of interest" description="Disordered" evidence="3">
    <location>
        <begin position="292"/>
        <end position="316"/>
    </location>
</feature>
<dbReference type="Pfam" id="PF04041">
    <property type="entry name" value="Glyco_hydro_130"/>
    <property type="match status" value="1"/>
</dbReference>
<dbReference type="RefSeq" id="XP_021868174.1">
    <property type="nucleotide sequence ID" value="XM_022017023.1"/>
</dbReference>
<evidence type="ECO:0000256" key="1">
    <source>
        <dbReference type="ARBA" id="ARBA00022676"/>
    </source>
</evidence>
<reference evidence="5 6" key="1">
    <citation type="submission" date="2017-03" db="EMBL/GenBank/DDBJ databases">
        <title>Widespread Adenine N6-methylation of Active Genes in Fungi.</title>
        <authorList>
            <consortium name="DOE Joint Genome Institute"/>
            <person name="Mondo S.J."/>
            <person name="Dannebaum R.O."/>
            <person name="Kuo R.C."/>
            <person name="Louie K.B."/>
            <person name="Bewick A.J."/>
            <person name="Labutti K."/>
            <person name="Haridas S."/>
            <person name="Kuo A."/>
            <person name="Salamov A."/>
            <person name="Ahrendt S.R."/>
            <person name="Lau R."/>
            <person name="Bowen B.P."/>
            <person name="Lipzen A."/>
            <person name="Sullivan W."/>
            <person name="Andreopoulos W.B."/>
            <person name="Clum A."/>
            <person name="Lindquist E."/>
            <person name="Daum C."/>
            <person name="Northen T.R."/>
            <person name="Ramamoorthy G."/>
            <person name="Schmitz R.J."/>
            <person name="Gryganskyi A."/>
            <person name="Culley D."/>
            <person name="Magnuson J."/>
            <person name="James T.Y."/>
            <person name="O'Malley M.A."/>
            <person name="Stajich J.E."/>
            <person name="Spatafora J.W."/>
            <person name="Visel A."/>
            <person name="Grigoriev I.V."/>
        </authorList>
    </citation>
    <scope>NUCLEOTIDE SEQUENCE [LARGE SCALE GENOMIC DNA]</scope>
    <source>
        <strain evidence="5 6">NRRL Y-17943</strain>
    </source>
</reference>
<dbReference type="STRING" id="4999.A0A1Y1U8R5"/>
<dbReference type="CDD" id="cd18610">
    <property type="entry name" value="GH130_BT3780-like"/>
    <property type="match status" value="1"/>
</dbReference>
<evidence type="ECO:0000313" key="5">
    <source>
        <dbReference type="EMBL" id="ORX33886.1"/>
    </source>
</evidence>
<evidence type="ECO:0000256" key="2">
    <source>
        <dbReference type="ARBA" id="ARBA00022679"/>
    </source>
</evidence>
<dbReference type="GO" id="GO:0016787">
    <property type="term" value="F:hydrolase activity"/>
    <property type="evidence" value="ECO:0007669"/>
    <property type="project" value="UniProtKB-KW"/>
</dbReference>
<dbReference type="InterPro" id="IPR023296">
    <property type="entry name" value="Glyco_hydro_beta-prop_sf"/>
</dbReference>
<dbReference type="OrthoDB" id="21615at2759"/>
<keyword evidence="2" id="KW-0808">Transferase</keyword>
<keyword evidence="6" id="KW-1185">Reference proteome</keyword>
<keyword evidence="1" id="KW-0328">Glycosyltransferase</keyword>
<gene>
    <name evidence="5" type="ORF">BD324DRAFT_637601</name>
</gene>
<feature type="compositionally biased region" description="Basic and acidic residues" evidence="3">
    <location>
        <begin position="297"/>
        <end position="310"/>
    </location>
</feature>